<dbReference type="Proteomes" id="UP001632038">
    <property type="component" value="Unassembled WGS sequence"/>
</dbReference>
<name>A0ABD3CR29_9LAMI</name>
<organism evidence="1 3">
    <name type="scientific">Castilleja foliolosa</name>
    <dbReference type="NCBI Taxonomy" id="1961234"/>
    <lineage>
        <taxon>Eukaryota</taxon>
        <taxon>Viridiplantae</taxon>
        <taxon>Streptophyta</taxon>
        <taxon>Embryophyta</taxon>
        <taxon>Tracheophyta</taxon>
        <taxon>Spermatophyta</taxon>
        <taxon>Magnoliopsida</taxon>
        <taxon>eudicotyledons</taxon>
        <taxon>Gunneridae</taxon>
        <taxon>Pentapetalae</taxon>
        <taxon>asterids</taxon>
        <taxon>lamiids</taxon>
        <taxon>Lamiales</taxon>
        <taxon>Orobanchaceae</taxon>
        <taxon>Pedicularideae</taxon>
        <taxon>Castillejinae</taxon>
        <taxon>Castilleja</taxon>
    </lineage>
</organism>
<protein>
    <submittedName>
        <fullName evidence="1">Uncharacterized protein</fullName>
    </submittedName>
</protein>
<comment type="caution">
    <text evidence="1">The sequence shown here is derived from an EMBL/GenBank/DDBJ whole genome shotgun (WGS) entry which is preliminary data.</text>
</comment>
<keyword evidence="3" id="KW-1185">Reference proteome</keyword>
<dbReference type="AlphaFoldDB" id="A0ABD3CR29"/>
<dbReference type="EMBL" id="JAVIJP010000032">
    <property type="protein sequence ID" value="KAL3631346.1"/>
    <property type="molecule type" value="Genomic_DNA"/>
</dbReference>
<proteinExistence type="predicted"/>
<evidence type="ECO:0000313" key="2">
    <source>
        <dbReference type="EMBL" id="KAL3646699.1"/>
    </source>
</evidence>
<reference evidence="1 3" key="1">
    <citation type="journal article" date="2024" name="IScience">
        <title>Strigolactones Initiate the Formation of Haustorium-like Structures in Castilleja.</title>
        <authorList>
            <person name="Buerger M."/>
            <person name="Peterson D."/>
            <person name="Chory J."/>
        </authorList>
    </citation>
    <scope>NUCLEOTIDE SEQUENCE</scope>
    <source>
        <strain evidence="1">Tecolote</strain>
        <tissue evidence="1">Flower</tissue>
    </source>
</reference>
<accession>A0ABD3CR29</accession>
<reference evidence="1" key="2">
    <citation type="submission" date="2024-11" db="EMBL/GenBank/DDBJ databases">
        <authorList>
            <person name="Burger M."/>
            <person name="Chory J."/>
        </authorList>
    </citation>
    <scope>NUCLEOTIDE SEQUENCE</scope>
    <source>
        <strain evidence="1">Tecolote</strain>
        <tissue evidence="1">Flower</tissue>
    </source>
</reference>
<evidence type="ECO:0000313" key="1">
    <source>
        <dbReference type="EMBL" id="KAL3631346.1"/>
    </source>
</evidence>
<dbReference type="EMBL" id="JAVIJP010000011">
    <property type="protein sequence ID" value="KAL3646699.1"/>
    <property type="molecule type" value="Genomic_DNA"/>
</dbReference>
<evidence type="ECO:0000313" key="3">
    <source>
        <dbReference type="Proteomes" id="UP001632038"/>
    </source>
</evidence>
<gene>
    <name evidence="2" type="ORF">CASFOL_009243</name>
    <name evidence="1" type="ORF">CASFOL_024330</name>
</gene>
<sequence length="41" mass="4130">MEAFTIDGESVVGFNQLGKAVELASGSGSTTTGGEGNVRRV</sequence>